<name>A0ACC6A834_9BACI</name>
<organism evidence="1 2">
    <name type="scientific">Bacillus cytotoxicus</name>
    <dbReference type="NCBI Taxonomy" id="580165"/>
    <lineage>
        <taxon>Bacteria</taxon>
        <taxon>Bacillati</taxon>
        <taxon>Bacillota</taxon>
        <taxon>Bacilli</taxon>
        <taxon>Bacillales</taxon>
        <taxon>Bacillaceae</taxon>
        <taxon>Bacillus</taxon>
        <taxon>Bacillus cereus group</taxon>
    </lineage>
</organism>
<evidence type="ECO:0000313" key="1">
    <source>
        <dbReference type="EMBL" id="MCM3736493.1"/>
    </source>
</evidence>
<dbReference type="Proteomes" id="UP001202289">
    <property type="component" value="Unassembled WGS sequence"/>
</dbReference>
<evidence type="ECO:0000313" key="2">
    <source>
        <dbReference type="Proteomes" id="UP001202289"/>
    </source>
</evidence>
<accession>A0ACC6A834</accession>
<keyword evidence="2" id="KW-1185">Reference proteome</keyword>
<reference evidence="1" key="1">
    <citation type="submission" date="2022-05" db="EMBL/GenBank/DDBJ databases">
        <title>Comparative Genomics of Spacecraft Associated Microbes.</title>
        <authorList>
            <person name="Tran M.T."/>
            <person name="Wright A."/>
            <person name="Seuylemezian A."/>
            <person name="Eisen J."/>
            <person name="Coil D."/>
        </authorList>
    </citation>
    <scope>NUCLEOTIDE SEQUENCE</scope>
    <source>
        <strain evidence="1">FAIRING 10M-2.2</strain>
    </source>
</reference>
<gene>
    <name evidence="1" type="ORF">M3215_11820</name>
</gene>
<dbReference type="EMBL" id="JAMBOP010000012">
    <property type="protein sequence ID" value="MCM3736493.1"/>
    <property type="molecule type" value="Genomic_DNA"/>
</dbReference>
<proteinExistence type="predicted"/>
<comment type="caution">
    <text evidence="1">The sequence shown here is derived from an EMBL/GenBank/DDBJ whole genome shotgun (WGS) entry which is preliminary data.</text>
</comment>
<protein>
    <submittedName>
        <fullName evidence="1">Uncharacterized protein</fullName>
    </submittedName>
</protein>
<sequence length="53" mass="5635">MFTILGMELLSGIAKGVGITVGTIAGTFVINYLIKKAKTALSKRKNKNGSHKN</sequence>